<dbReference type="Gene3D" id="3.40.630.30">
    <property type="match status" value="1"/>
</dbReference>
<dbReference type="Proteomes" id="UP000657931">
    <property type="component" value="Unassembled WGS sequence"/>
</dbReference>
<organism evidence="2 3">
    <name type="scientific">Cytobacillus stercorigallinarum</name>
    <dbReference type="NCBI Taxonomy" id="2762240"/>
    <lineage>
        <taxon>Bacteria</taxon>
        <taxon>Bacillati</taxon>
        <taxon>Bacillota</taxon>
        <taxon>Bacilli</taxon>
        <taxon>Bacillales</taxon>
        <taxon>Bacillaceae</taxon>
        <taxon>Cytobacillus</taxon>
    </lineage>
</organism>
<sequence>MVIKELSADDAKQLAQLMMDVEASSPYMLMEAGERTLTVEGAEALLNRDHITVIGAEDGEQLIGYTLVIRETVRKKKHCTSIVVGIHKDYRGMGVGGQLLQAVLAWANQEKIMRIELTVVSENEAALALYKKIGFEVEGVKRRSLLMDGEYYDEYYMGKLF</sequence>
<dbReference type="SUPFAM" id="SSF55729">
    <property type="entry name" value="Acyl-CoA N-acyltransferases (Nat)"/>
    <property type="match status" value="1"/>
</dbReference>
<evidence type="ECO:0000313" key="3">
    <source>
        <dbReference type="Proteomes" id="UP000657931"/>
    </source>
</evidence>
<dbReference type="EMBL" id="JACSQT010000008">
    <property type="protein sequence ID" value="MBD7938421.1"/>
    <property type="molecule type" value="Genomic_DNA"/>
</dbReference>
<dbReference type="PROSITE" id="PS51186">
    <property type="entry name" value="GNAT"/>
    <property type="match status" value="1"/>
</dbReference>
<accession>A0ABR8QS96</accession>
<dbReference type="InterPro" id="IPR016181">
    <property type="entry name" value="Acyl_CoA_acyltransferase"/>
</dbReference>
<evidence type="ECO:0000313" key="2">
    <source>
        <dbReference type="EMBL" id="MBD7938421.1"/>
    </source>
</evidence>
<proteinExistence type="predicted"/>
<dbReference type="RefSeq" id="WP_191815623.1">
    <property type="nucleotide sequence ID" value="NZ_JACSQT010000008.1"/>
</dbReference>
<dbReference type="PANTHER" id="PTHR43072">
    <property type="entry name" value="N-ACETYLTRANSFERASE"/>
    <property type="match status" value="1"/>
</dbReference>
<dbReference type="CDD" id="cd04301">
    <property type="entry name" value="NAT_SF"/>
    <property type="match status" value="1"/>
</dbReference>
<protein>
    <submittedName>
        <fullName evidence="2">GNAT family N-acetyltransferase</fullName>
    </submittedName>
</protein>
<dbReference type="Pfam" id="PF00583">
    <property type="entry name" value="Acetyltransf_1"/>
    <property type="match status" value="1"/>
</dbReference>
<reference evidence="2 3" key="1">
    <citation type="submission" date="2020-08" db="EMBL/GenBank/DDBJ databases">
        <title>A Genomic Blueprint of the Chicken Gut Microbiome.</title>
        <authorList>
            <person name="Gilroy R."/>
            <person name="Ravi A."/>
            <person name="Getino M."/>
            <person name="Pursley I."/>
            <person name="Horton D.L."/>
            <person name="Alikhan N.-F."/>
            <person name="Baker D."/>
            <person name="Gharbi K."/>
            <person name="Hall N."/>
            <person name="Watson M."/>
            <person name="Adriaenssens E.M."/>
            <person name="Foster-Nyarko E."/>
            <person name="Jarju S."/>
            <person name="Secka A."/>
            <person name="Antonio M."/>
            <person name="Oren A."/>
            <person name="Chaudhuri R."/>
            <person name="La Ragione R.M."/>
            <person name="Hildebrand F."/>
            <person name="Pallen M.J."/>
        </authorList>
    </citation>
    <scope>NUCLEOTIDE SEQUENCE [LARGE SCALE GENOMIC DNA]</scope>
    <source>
        <strain evidence="2 3">Sa5YUA1</strain>
    </source>
</reference>
<dbReference type="InterPro" id="IPR000182">
    <property type="entry name" value="GNAT_dom"/>
</dbReference>
<evidence type="ECO:0000259" key="1">
    <source>
        <dbReference type="PROSITE" id="PS51186"/>
    </source>
</evidence>
<name>A0ABR8QS96_9BACI</name>
<feature type="domain" description="N-acetyltransferase" evidence="1">
    <location>
        <begin position="1"/>
        <end position="161"/>
    </location>
</feature>
<comment type="caution">
    <text evidence="2">The sequence shown here is derived from an EMBL/GenBank/DDBJ whole genome shotgun (WGS) entry which is preliminary data.</text>
</comment>
<gene>
    <name evidence="2" type="ORF">H9655_15405</name>
</gene>
<keyword evidence="3" id="KW-1185">Reference proteome</keyword>
<dbReference type="PANTHER" id="PTHR43072:SF60">
    <property type="entry name" value="L-2,4-DIAMINOBUTYRIC ACID ACETYLTRANSFERASE"/>
    <property type="match status" value="1"/>
</dbReference>